<dbReference type="InterPro" id="IPR003838">
    <property type="entry name" value="ABC3_permease_C"/>
</dbReference>
<feature type="transmembrane region" description="Helical" evidence="6">
    <location>
        <begin position="205"/>
        <end position="225"/>
    </location>
</feature>
<dbReference type="PANTHER" id="PTHR46795">
    <property type="entry name" value="ABC TRANSPORTER PERMEASE-RELATED-RELATED"/>
    <property type="match status" value="1"/>
</dbReference>
<dbReference type="AlphaFoldDB" id="A0A3N0BJJ9"/>
<evidence type="ECO:0000256" key="5">
    <source>
        <dbReference type="ARBA" id="ARBA00023136"/>
    </source>
</evidence>
<feature type="transmembrane region" description="Helical" evidence="6">
    <location>
        <begin position="54"/>
        <end position="79"/>
    </location>
</feature>
<evidence type="ECO:0000256" key="4">
    <source>
        <dbReference type="ARBA" id="ARBA00022989"/>
    </source>
</evidence>
<feature type="transmembrane region" description="Helical" evidence="6">
    <location>
        <begin position="661"/>
        <end position="687"/>
    </location>
</feature>
<dbReference type="RefSeq" id="WP_123191357.1">
    <property type="nucleotide sequence ID" value="NZ_QICD01000002.1"/>
</dbReference>
<feature type="transmembrane region" description="Helical" evidence="6">
    <location>
        <begin position="17"/>
        <end position="34"/>
    </location>
</feature>
<evidence type="ECO:0000313" key="9">
    <source>
        <dbReference type="Proteomes" id="UP000278632"/>
    </source>
</evidence>
<accession>A0A3N0BJJ9</accession>
<feature type="transmembrane region" description="Helical" evidence="6">
    <location>
        <begin position="105"/>
        <end position="138"/>
    </location>
</feature>
<feature type="domain" description="ABC3 transporter permease C-terminal" evidence="7">
    <location>
        <begin position="64"/>
        <end position="183"/>
    </location>
</feature>
<reference evidence="9" key="1">
    <citation type="submission" date="2018-05" db="EMBL/GenBank/DDBJ databases">
        <title>Genome Sequencing of selected type strains of the family Eggerthellaceae.</title>
        <authorList>
            <person name="Danylec N."/>
            <person name="Stoll D.A."/>
            <person name="Doetsch A."/>
            <person name="Huch M."/>
        </authorList>
    </citation>
    <scope>NUCLEOTIDE SEQUENCE [LARGE SCALE GENOMIC DNA]</scope>
    <source>
        <strain evidence="9">DSM 16106</strain>
    </source>
</reference>
<keyword evidence="5 6" id="KW-0472">Membrane</keyword>
<comment type="caution">
    <text evidence="8">The sequence shown here is derived from an EMBL/GenBank/DDBJ whole genome shotgun (WGS) entry which is preliminary data.</text>
</comment>
<feature type="transmembrane region" description="Helical" evidence="6">
    <location>
        <begin position="284"/>
        <end position="307"/>
    </location>
</feature>
<sequence>MLSKLAFRNVRRSVRDYAIYFVTLVFGVAVFYAFNSVQSQSILFDLEGASTESIFNLTGQFLGMFSVLIAFVLGFLVVYSNRFLIKRRKQEFGTYLLLGMRPGQVSAIVLMETIAVGAVSLVVGLALGVALSQGLSFFTAGLFDIPMQQYRFVFSSEAFVQTLACFTIIFVVVAAFNTLSIRRYKLIDLLSAKSRNEGFRVRSPWVSLVGFIASVALLAAAYKTLVDFGMMEFGREFFLATALMLVGTFLFFWSAAGFALIVVERTRGVYFKGLAMFTMRQIASKVNTAFLSLSVVCVMLFFSLTVFSTGTGLVSVFTGDIERSTQFDATLTANVYLGHGDLAQDRLEKMRVEDPEEAEAYLQREKERAQQLRAEGESWNWDIAARISADAPWWNDFVKESVQADLYQPTEGTTTYGEFMDRYQVGSGNSLQDSSMRTQPLLIVGESQFNAVRTLTGQDPVSVGEDGYAVSNAVSAIEDLARAIAEKGRQVNVAGRTLTATGAYAEQVLATSPFVNDAGIVVVPDSVIAEARAAGTMPYMSYLDVNYSVDAAQGDKMLEEALDQAFPPDDQQESAGWSYGSRPWPVTVTMTKAEVIEQAGGMNVLITYLALYIGFTFLITTAAMLAIQQLSETSDSLPRYKVLAQIGCDRRMILGSLRTQVLVYFLAPLGLAVCHAACAVSVIGSSVFDLLGVSVSGPILMTGALTVLVYGSYLAVTYFTCRGVIKSSLGSKLLG</sequence>
<dbReference type="InterPro" id="IPR052536">
    <property type="entry name" value="ABC-4_Integral_Memb_Prot"/>
</dbReference>
<dbReference type="GO" id="GO:0005886">
    <property type="term" value="C:plasma membrane"/>
    <property type="evidence" value="ECO:0007669"/>
    <property type="project" value="UniProtKB-SubCell"/>
</dbReference>
<dbReference type="Pfam" id="PF02687">
    <property type="entry name" value="FtsX"/>
    <property type="match status" value="1"/>
</dbReference>
<comment type="subcellular location">
    <subcellularLocation>
        <location evidence="1">Cell membrane</location>
        <topology evidence="1">Multi-pass membrane protein</topology>
    </subcellularLocation>
</comment>
<dbReference type="PANTHER" id="PTHR46795:SF3">
    <property type="entry name" value="ABC TRANSPORTER PERMEASE"/>
    <property type="match status" value="1"/>
</dbReference>
<evidence type="ECO:0000256" key="6">
    <source>
        <dbReference type="SAM" id="Phobius"/>
    </source>
</evidence>
<feature type="transmembrane region" description="Helical" evidence="6">
    <location>
        <begin position="158"/>
        <end position="184"/>
    </location>
</feature>
<keyword evidence="2" id="KW-1003">Cell membrane</keyword>
<evidence type="ECO:0000256" key="2">
    <source>
        <dbReference type="ARBA" id="ARBA00022475"/>
    </source>
</evidence>
<feature type="transmembrane region" description="Helical" evidence="6">
    <location>
        <begin position="699"/>
        <end position="721"/>
    </location>
</feature>
<keyword evidence="4 6" id="KW-1133">Transmembrane helix</keyword>
<keyword evidence="3 6" id="KW-0812">Transmembrane</keyword>
<proteinExistence type="predicted"/>
<feature type="transmembrane region" description="Helical" evidence="6">
    <location>
        <begin position="237"/>
        <end position="263"/>
    </location>
</feature>
<dbReference type="Proteomes" id="UP000278632">
    <property type="component" value="Unassembled WGS sequence"/>
</dbReference>
<evidence type="ECO:0000259" key="7">
    <source>
        <dbReference type="Pfam" id="PF02687"/>
    </source>
</evidence>
<dbReference type="EMBL" id="QICD01000002">
    <property type="protein sequence ID" value="RNL48439.1"/>
    <property type="molecule type" value="Genomic_DNA"/>
</dbReference>
<dbReference type="OrthoDB" id="9781780at2"/>
<evidence type="ECO:0000256" key="1">
    <source>
        <dbReference type="ARBA" id="ARBA00004651"/>
    </source>
</evidence>
<evidence type="ECO:0000256" key="3">
    <source>
        <dbReference type="ARBA" id="ARBA00022692"/>
    </source>
</evidence>
<evidence type="ECO:0000313" key="8">
    <source>
        <dbReference type="EMBL" id="RNL48439.1"/>
    </source>
</evidence>
<keyword evidence="9" id="KW-1185">Reference proteome</keyword>
<protein>
    <submittedName>
        <fullName evidence="8">ABC transporter permease</fullName>
    </submittedName>
</protein>
<feature type="transmembrane region" description="Helical" evidence="6">
    <location>
        <begin position="605"/>
        <end position="627"/>
    </location>
</feature>
<organism evidence="8 9">
    <name type="scientific">Paraeggerthella hongkongensis</name>
    <dbReference type="NCBI Taxonomy" id="230658"/>
    <lineage>
        <taxon>Bacteria</taxon>
        <taxon>Bacillati</taxon>
        <taxon>Actinomycetota</taxon>
        <taxon>Coriobacteriia</taxon>
        <taxon>Eggerthellales</taxon>
        <taxon>Eggerthellaceae</taxon>
        <taxon>Paraeggerthella</taxon>
    </lineage>
</organism>
<gene>
    <name evidence="8" type="ORF">DMP08_02185</name>
</gene>
<name>A0A3N0BJJ9_9ACTN</name>